<dbReference type="RefSeq" id="WP_258393248.1">
    <property type="nucleotide sequence ID" value="NZ_AP019769.1"/>
</dbReference>
<dbReference type="GO" id="GO:0003723">
    <property type="term" value="F:RNA binding"/>
    <property type="evidence" value="ECO:0007669"/>
    <property type="project" value="InterPro"/>
</dbReference>
<dbReference type="GeneID" id="74567978"/>
<evidence type="ECO:0000256" key="1">
    <source>
        <dbReference type="ARBA" id="ARBA00025502"/>
    </source>
</evidence>
<dbReference type="SMART" id="SM00652">
    <property type="entry name" value="eIF1a"/>
    <property type="match status" value="1"/>
</dbReference>
<protein>
    <recommendedName>
        <fullName evidence="2">Translation initiation factor 1A</fullName>
        <shortName evidence="2">aIF-1A</shortName>
    </recommendedName>
</protein>
<dbReference type="Proteomes" id="UP001055553">
    <property type="component" value="Chromosome"/>
</dbReference>
<dbReference type="Gene3D" id="2.40.50.140">
    <property type="entry name" value="Nucleic acid-binding proteins"/>
    <property type="match status" value="1"/>
</dbReference>
<dbReference type="KEGG" id="naer:MJ1_0026"/>
<accession>A0A915WRU4</accession>
<evidence type="ECO:0000256" key="2">
    <source>
        <dbReference type="HAMAP-Rule" id="MF_00216"/>
    </source>
</evidence>
<dbReference type="EMBL" id="AP019769">
    <property type="protein sequence ID" value="BBL45206.1"/>
    <property type="molecule type" value="Genomic_DNA"/>
</dbReference>
<evidence type="ECO:0000313" key="6">
    <source>
        <dbReference type="Proteomes" id="UP001055553"/>
    </source>
</evidence>
<keyword evidence="2 3" id="KW-0396">Initiation factor</keyword>
<sequence length="101" mass="11879">MLSPNDKGIPLPQDRKIIGVIEEVLGWAHARVRCFDGHVRICRVPQNKKLHKNIWLKKDTYVLVEPWELQSDKKGDILYSYSPSEVDWLKKNGYLKTEEEF</sequence>
<dbReference type="HAMAP" id="MF_00216">
    <property type="entry name" value="aIF_1A"/>
    <property type="match status" value="1"/>
</dbReference>
<dbReference type="PROSITE" id="PS50832">
    <property type="entry name" value="S1_IF1_TYPE"/>
    <property type="match status" value="1"/>
</dbReference>
<keyword evidence="2 3" id="KW-0648">Protein biosynthesis</keyword>
<dbReference type="InterPro" id="IPR006196">
    <property type="entry name" value="RNA-binding_domain_S1_IF1"/>
</dbReference>
<keyword evidence="6" id="KW-1185">Reference proteome</keyword>
<comment type="similarity">
    <text evidence="2">Belongs to the eIF-1A family.</text>
</comment>
<gene>
    <name evidence="2" type="primary">eif1a</name>
    <name evidence="5" type="ORF">MJ1_0026</name>
</gene>
<dbReference type="PANTHER" id="PTHR21668">
    <property type="entry name" value="EIF-1A"/>
    <property type="match status" value="1"/>
</dbReference>
<comment type="function">
    <text evidence="1 2">Seems to be required for maximal rate of protein biosynthesis. Enhances ribosome dissociation into subunits and stabilizes the binding of the initiator Met-tRNA(I) to 40 S ribosomal subunits.</text>
</comment>
<evidence type="ECO:0000256" key="3">
    <source>
        <dbReference type="PROSITE-ProRule" id="PRU00181"/>
    </source>
</evidence>
<evidence type="ECO:0000259" key="4">
    <source>
        <dbReference type="PROSITE" id="PS50832"/>
    </source>
</evidence>
<dbReference type="Pfam" id="PF01176">
    <property type="entry name" value="eIF-1a"/>
    <property type="match status" value="1"/>
</dbReference>
<feature type="domain" description="S1-like" evidence="4">
    <location>
        <begin position="5"/>
        <end position="82"/>
    </location>
</feature>
<dbReference type="NCBIfam" id="NF003084">
    <property type="entry name" value="PRK04012.1-3"/>
    <property type="match status" value="1"/>
</dbReference>
<dbReference type="GO" id="GO:0003743">
    <property type="term" value="F:translation initiation factor activity"/>
    <property type="evidence" value="ECO:0007669"/>
    <property type="project" value="UniProtKB-UniRule"/>
</dbReference>
<name>A0A915WRU4_9ARCH</name>
<dbReference type="InterPro" id="IPR012340">
    <property type="entry name" value="NA-bd_OB-fold"/>
</dbReference>
<dbReference type="CDD" id="cd05793">
    <property type="entry name" value="S1_IF1A"/>
    <property type="match status" value="1"/>
</dbReference>
<organism evidence="5 6">
    <name type="scientific">Nanobdella aerobiophila</name>
    <dbReference type="NCBI Taxonomy" id="2586965"/>
    <lineage>
        <taxon>Archaea</taxon>
        <taxon>Nanobdellota</taxon>
        <taxon>Nanobdellia</taxon>
        <taxon>Nanobdellales</taxon>
        <taxon>Nanobdellaceae</taxon>
        <taxon>Nanobdella</taxon>
    </lineage>
</organism>
<dbReference type="InterPro" id="IPR001253">
    <property type="entry name" value="TIF_eIF-1A"/>
</dbReference>
<dbReference type="SUPFAM" id="SSF50249">
    <property type="entry name" value="Nucleic acid-binding proteins"/>
    <property type="match status" value="1"/>
</dbReference>
<proteinExistence type="inferred from homology"/>
<evidence type="ECO:0000313" key="5">
    <source>
        <dbReference type="EMBL" id="BBL45206.1"/>
    </source>
</evidence>
<dbReference type="AlphaFoldDB" id="A0A915WRU4"/>
<reference evidence="6" key="1">
    <citation type="journal article" date="2022" name="Int. J. Syst. Evol. Microbiol.">
        <title>Nanobdella aerobiophila gen. nov., sp. nov., a thermoacidophilic, obligate ectosymbiotic archaeon, and proposal of Nanobdellaceae fam. nov., Nanobdellales ord. nov. and Nanobdellia class. nov.</title>
        <authorList>
            <person name="Kato S."/>
            <person name="Ogasawara A."/>
            <person name="Itoh T."/>
            <person name="Sakai H.D."/>
            <person name="Shimizu M."/>
            <person name="Yuki M."/>
            <person name="Kaneko M."/>
            <person name="Takashina T."/>
            <person name="Ohkuma M."/>
        </authorList>
    </citation>
    <scope>NUCLEOTIDE SEQUENCE [LARGE SCALE GENOMIC DNA]</scope>
    <source>
        <strain evidence="6">MJ1</strain>
    </source>
</reference>